<keyword evidence="4 12" id="KW-0479">Metal-binding</keyword>
<dbReference type="OMA" id="SCYMRIK"/>
<dbReference type="GO" id="GO:0020037">
    <property type="term" value="F:heme binding"/>
    <property type="evidence" value="ECO:0007669"/>
    <property type="project" value="InterPro"/>
</dbReference>
<evidence type="ECO:0000256" key="4">
    <source>
        <dbReference type="ARBA" id="ARBA00022723"/>
    </source>
</evidence>
<feature type="transmembrane region" description="Helical" evidence="14">
    <location>
        <begin position="12"/>
        <end position="35"/>
    </location>
</feature>
<dbReference type="Pfam" id="PF00067">
    <property type="entry name" value="p450"/>
    <property type="match status" value="1"/>
</dbReference>
<dbReference type="Gramene" id="ONK74374">
    <property type="protein sequence ID" value="ONK74374"/>
    <property type="gene ID" value="A4U43_C03F5570"/>
</dbReference>
<keyword evidence="12 13" id="KW-0349">Heme</keyword>
<evidence type="ECO:0000256" key="5">
    <source>
        <dbReference type="ARBA" id="ARBA00022989"/>
    </source>
</evidence>
<comment type="similarity">
    <text evidence="2 13">Belongs to the cytochrome P450 family.</text>
</comment>
<evidence type="ECO:0000256" key="1">
    <source>
        <dbReference type="ARBA" id="ARBA00004167"/>
    </source>
</evidence>
<dbReference type="PRINTS" id="PR00385">
    <property type="entry name" value="P450"/>
</dbReference>
<dbReference type="GO" id="GO:0016020">
    <property type="term" value="C:membrane"/>
    <property type="evidence" value="ECO:0007669"/>
    <property type="project" value="UniProtKB-SubCell"/>
</dbReference>
<feature type="binding site" description="axial binding residue" evidence="12">
    <location>
        <position position="458"/>
    </location>
    <ligand>
        <name>heme</name>
        <dbReference type="ChEBI" id="CHEBI:30413"/>
    </ligand>
    <ligandPart>
        <name>Fe</name>
        <dbReference type="ChEBI" id="CHEBI:18248"/>
    </ligandPart>
</feature>
<evidence type="ECO:0000256" key="6">
    <source>
        <dbReference type="ARBA" id="ARBA00023002"/>
    </source>
</evidence>
<keyword evidence="5 14" id="KW-1133">Transmembrane helix</keyword>
<comment type="subcellular location">
    <subcellularLocation>
        <location evidence="1">Membrane</location>
        <topology evidence="1">Single-pass membrane protein</topology>
    </subcellularLocation>
</comment>
<reference evidence="16" key="1">
    <citation type="journal article" date="2017" name="Nat. Commun.">
        <title>The asparagus genome sheds light on the origin and evolution of a young Y chromosome.</title>
        <authorList>
            <person name="Harkess A."/>
            <person name="Zhou J."/>
            <person name="Xu C."/>
            <person name="Bowers J.E."/>
            <person name="Van der Hulst R."/>
            <person name="Ayyampalayam S."/>
            <person name="Mercati F."/>
            <person name="Riccardi P."/>
            <person name="McKain M.R."/>
            <person name="Kakrana A."/>
            <person name="Tang H."/>
            <person name="Ray J."/>
            <person name="Groenendijk J."/>
            <person name="Arikit S."/>
            <person name="Mathioni S.M."/>
            <person name="Nakano M."/>
            <person name="Shan H."/>
            <person name="Telgmann-Rauber A."/>
            <person name="Kanno A."/>
            <person name="Yue Z."/>
            <person name="Chen H."/>
            <person name="Li W."/>
            <person name="Chen Y."/>
            <person name="Xu X."/>
            <person name="Zhang Y."/>
            <person name="Luo S."/>
            <person name="Chen H."/>
            <person name="Gao J."/>
            <person name="Mao Z."/>
            <person name="Pires J.C."/>
            <person name="Luo M."/>
            <person name="Kudrna D."/>
            <person name="Wing R.A."/>
            <person name="Meyers B.C."/>
            <person name="Yi K."/>
            <person name="Kong H."/>
            <person name="Lavrijsen P."/>
            <person name="Sunseri F."/>
            <person name="Falavigna A."/>
            <person name="Ye Y."/>
            <person name="Leebens-Mack J.H."/>
            <person name="Chen G."/>
        </authorList>
    </citation>
    <scope>NUCLEOTIDE SEQUENCE [LARGE SCALE GENOMIC DNA]</scope>
    <source>
        <strain evidence="16">cv. DH0086</strain>
    </source>
</reference>
<dbReference type="CDD" id="cd11064">
    <property type="entry name" value="CYP86A"/>
    <property type="match status" value="1"/>
</dbReference>
<evidence type="ECO:0000313" key="15">
    <source>
        <dbReference type="EMBL" id="ONK74374.1"/>
    </source>
</evidence>
<accession>A0A5P1F8B5</accession>
<dbReference type="GO" id="GO:0006629">
    <property type="term" value="P:lipid metabolic process"/>
    <property type="evidence" value="ECO:0007669"/>
    <property type="project" value="UniProtKB-ARBA"/>
</dbReference>
<gene>
    <name evidence="15" type="ORF">A4U43_C03F5570</name>
</gene>
<name>A0A5P1F8B5_ASPOF</name>
<dbReference type="GO" id="GO:0005506">
    <property type="term" value="F:iron ion binding"/>
    <property type="evidence" value="ECO:0007669"/>
    <property type="project" value="InterPro"/>
</dbReference>
<evidence type="ECO:0000256" key="10">
    <source>
        <dbReference type="ARBA" id="ARBA00048529"/>
    </source>
</evidence>
<keyword evidence="16" id="KW-1185">Reference proteome</keyword>
<evidence type="ECO:0000256" key="12">
    <source>
        <dbReference type="PIRSR" id="PIRSR602401-1"/>
    </source>
</evidence>
<comment type="catalytic activity">
    <reaction evidence="11">
        <text>4'-O-methylnorbelladine + reduced [NADPH--hemoprotein reductase] + O2 = (10bR,4aS)-noroxomaritidine + oxidized [NADPH--hemoprotein reductase] + 2 H2O + H(+)</text>
        <dbReference type="Rhea" id="RHEA:51260"/>
        <dbReference type="Rhea" id="RHEA-COMP:11964"/>
        <dbReference type="Rhea" id="RHEA-COMP:11965"/>
        <dbReference type="ChEBI" id="CHEBI:15377"/>
        <dbReference type="ChEBI" id="CHEBI:15378"/>
        <dbReference type="ChEBI" id="CHEBI:15379"/>
        <dbReference type="ChEBI" id="CHEBI:57618"/>
        <dbReference type="ChEBI" id="CHEBI:58210"/>
        <dbReference type="ChEBI" id="CHEBI:133993"/>
        <dbReference type="ChEBI" id="CHEBI:133995"/>
        <dbReference type="EC" id="1.14.19.50"/>
    </reaction>
</comment>
<keyword evidence="8 14" id="KW-0472">Membrane</keyword>
<dbReference type="AlphaFoldDB" id="A0A5P1F8B5"/>
<dbReference type="InterPro" id="IPR017972">
    <property type="entry name" value="Cyt_P450_CS"/>
</dbReference>
<dbReference type="PANTHER" id="PTHR24296">
    <property type="entry name" value="CYTOCHROME P450"/>
    <property type="match status" value="1"/>
</dbReference>
<evidence type="ECO:0000256" key="13">
    <source>
        <dbReference type="RuleBase" id="RU000461"/>
    </source>
</evidence>
<comment type="cofactor">
    <cofactor evidence="12">
        <name>heme</name>
        <dbReference type="ChEBI" id="CHEBI:30413"/>
    </cofactor>
</comment>
<dbReference type="InterPro" id="IPR002401">
    <property type="entry name" value="Cyt_P450_E_grp-I"/>
</dbReference>
<evidence type="ECO:0000313" key="16">
    <source>
        <dbReference type="Proteomes" id="UP000243459"/>
    </source>
</evidence>
<keyword evidence="3 14" id="KW-0812">Transmembrane</keyword>
<keyword evidence="7 12" id="KW-0408">Iron</keyword>
<dbReference type="Gene3D" id="1.10.630.10">
    <property type="entry name" value="Cytochrome P450"/>
    <property type="match status" value="1"/>
</dbReference>
<dbReference type="OrthoDB" id="1470350at2759"/>
<dbReference type="GO" id="GO:0016705">
    <property type="term" value="F:oxidoreductase activity, acting on paired donors, with incorporation or reduction of molecular oxygen"/>
    <property type="evidence" value="ECO:0007669"/>
    <property type="project" value="InterPro"/>
</dbReference>
<dbReference type="EMBL" id="CM007383">
    <property type="protein sequence ID" value="ONK74374.1"/>
    <property type="molecule type" value="Genomic_DNA"/>
</dbReference>
<evidence type="ECO:0000256" key="8">
    <source>
        <dbReference type="ARBA" id="ARBA00023136"/>
    </source>
</evidence>
<sequence>MKPSLPTILQQAYLFFRSHPIILSILITLSLLLLYSTTRRGGKVVINWPIFGMFPSLITNNHRLLDFSADLLRESDYTFSFKGPWLLGMDFILTCDPNNANHMFNLHFSNYPKGQEFSEIFDILGNGIFNVNGDSWTDQRKMAHAFMSTRRFRSHVGESTKVKVTRVVLPLLNHIAEIDKVVDLSDVFMRFTFDTTCALVLGVDPGCLSFEFPSIPFAKALEHIEEVLLYRHTVPMAWWKLLRRLNLGEEKKMAEAIMVVDEFIGQCIRERRESAQKIDNEEEFTDLLASYIGHSDDKFLRDTLLTFLGAGKDTTGAALVWLFWLVANSPDVERKILEELVSLRPRDTSMNGDMTVFDAEETDTLVYLHAVLCETLRLYPSVPFNHKEALDSDLLPCGHKVRPRTKIIFHMYAMGRMKGIWGKDCLEFRPERWITEKGTLKHEPSYKFIAFHSGPRSCLGKSTAFTQIKSMVAAIMYNFRVQVVDGHVVEPKISIVIQAKNGLMVKLKKREVKERY</sequence>
<evidence type="ECO:0000256" key="7">
    <source>
        <dbReference type="ARBA" id="ARBA00023004"/>
    </source>
</evidence>
<dbReference type="EC" id="1.14.19.50" evidence="9"/>
<evidence type="ECO:0000256" key="3">
    <source>
        <dbReference type="ARBA" id="ARBA00022692"/>
    </source>
</evidence>
<dbReference type="Proteomes" id="UP000243459">
    <property type="component" value="Chromosome 3"/>
</dbReference>
<dbReference type="PRINTS" id="PR00463">
    <property type="entry name" value="EP450I"/>
</dbReference>
<dbReference type="SUPFAM" id="SSF48264">
    <property type="entry name" value="Cytochrome P450"/>
    <property type="match status" value="1"/>
</dbReference>
<keyword evidence="6 13" id="KW-0560">Oxidoreductase</keyword>
<keyword evidence="13" id="KW-0503">Monooxygenase</keyword>
<evidence type="ECO:0000256" key="14">
    <source>
        <dbReference type="SAM" id="Phobius"/>
    </source>
</evidence>
<evidence type="ECO:0000256" key="2">
    <source>
        <dbReference type="ARBA" id="ARBA00010617"/>
    </source>
</evidence>
<dbReference type="InterPro" id="IPR001128">
    <property type="entry name" value="Cyt_P450"/>
</dbReference>
<evidence type="ECO:0000256" key="11">
    <source>
        <dbReference type="ARBA" id="ARBA00049170"/>
    </source>
</evidence>
<dbReference type="PROSITE" id="PS00086">
    <property type="entry name" value="CYTOCHROME_P450"/>
    <property type="match status" value="1"/>
</dbReference>
<proteinExistence type="inferred from homology"/>
<dbReference type="InterPro" id="IPR036396">
    <property type="entry name" value="Cyt_P450_sf"/>
</dbReference>
<comment type="catalytic activity">
    <reaction evidence="10">
        <text>4'-O-methylnorbelladine + reduced [NADPH--hemoprotein reductase] + O2 = (10bS,4aR)-noroxomaritidine + oxidized [NADPH--hemoprotein reductase] + 2 H2O + H(+)</text>
        <dbReference type="Rhea" id="RHEA:51264"/>
        <dbReference type="Rhea" id="RHEA-COMP:11964"/>
        <dbReference type="Rhea" id="RHEA-COMP:11965"/>
        <dbReference type="ChEBI" id="CHEBI:15377"/>
        <dbReference type="ChEBI" id="CHEBI:15378"/>
        <dbReference type="ChEBI" id="CHEBI:15379"/>
        <dbReference type="ChEBI" id="CHEBI:57618"/>
        <dbReference type="ChEBI" id="CHEBI:58210"/>
        <dbReference type="ChEBI" id="CHEBI:133993"/>
        <dbReference type="ChEBI" id="CHEBI:133996"/>
        <dbReference type="EC" id="1.14.19.50"/>
    </reaction>
</comment>
<dbReference type="GO" id="GO:0004497">
    <property type="term" value="F:monooxygenase activity"/>
    <property type="evidence" value="ECO:0007669"/>
    <property type="project" value="UniProtKB-KW"/>
</dbReference>
<evidence type="ECO:0000256" key="9">
    <source>
        <dbReference type="ARBA" id="ARBA00039071"/>
    </source>
</evidence>
<protein>
    <recommendedName>
        <fullName evidence="9">noroxomaritidine synthase</fullName>
        <ecNumber evidence="9">1.14.19.50</ecNumber>
    </recommendedName>
</protein>
<organism evidence="15 16">
    <name type="scientific">Asparagus officinalis</name>
    <name type="common">Garden asparagus</name>
    <dbReference type="NCBI Taxonomy" id="4686"/>
    <lineage>
        <taxon>Eukaryota</taxon>
        <taxon>Viridiplantae</taxon>
        <taxon>Streptophyta</taxon>
        <taxon>Embryophyta</taxon>
        <taxon>Tracheophyta</taxon>
        <taxon>Spermatophyta</taxon>
        <taxon>Magnoliopsida</taxon>
        <taxon>Liliopsida</taxon>
        <taxon>Asparagales</taxon>
        <taxon>Asparagaceae</taxon>
        <taxon>Asparagoideae</taxon>
        <taxon>Asparagus</taxon>
    </lineage>
</organism>